<evidence type="ECO:0000256" key="1">
    <source>
        <dbReference type="ARBA" id="ARBA00001933"/>
    </source>
</evidence>
<dbReference type="Gene3D" id="3.40.640.10">
    <property type="entry name" value="Type I PLP-dependent aspartate aminotransferase-like (Major domain)"/>
    <property type="match status" value="1"/>
</dbReference>
<comment type="similarity">
    <text evidence="2">Belongs to the threonine aldolase family.</text>
</comment>
<dbReference type="InterPro" id="IPR015424">
    <property type="entry name" value="PyrdxlP-dep_Trfase"/>
</dbReference>
<dbReference type="GO" id="GO:0006545">
    <property type="term" value="P:glycine biosynthetic process"/>
    <property type="evidence" value="ECO:0007669"/>
    <property type="project" value="TreeGrafter"/>
</dbReference>
<reference evidence="8" key="1">
    <citation type="journal article" date="2014" name="Proc. Natl. Acad. Sci. U.S.A.">
        <title>Extensive sampling of basidiomycete genomes demonstrates inadequacy of the white-rot/brown-rot paradigm for wood decay fungi.</title>
        <authorList>
            <person name="Riley R."/>
            <person name="Salamov A.A."/>
            <person name="Brown D.W."/>
            <person name="Nagy L.G."/>
            <person name="Floudas D."/>
            <person name="Held B.W."/>
            <person name="Levasseur A."/>
            <person name="Lombard V."/>
            <person name="Morin E."/>
            <person name="Otillar R."/>
            <person name="Lindquist E.A."/>
            <person name="Sun H."/>
            <person name="LaButti K.M."/>
            <person name="Schmutz J."/>
            <person name="Jabbour D."/>
            <person name="Luo H."/>
            <person name="Baker S.E."/>
            <person name="Pisabarro A.G."/>
            <person name="Walton J.D."/>
            <person name="Blanchette R.A."/>
            <person name="Henrissat B."/>
            <person name="Martin F."/>
            <person name="Cullen D."/>
            <person name="Hibbett D.S."/>
            <person name="Grigoriev I.V."/>
        </authorList>
    </citation>
    <scope>NUCLEOTIDE SEQUENCE [LARGE SCALE GENOMIC DNA]</scope>
    <source>
        <strain evidence="8">FD-172 SS1</strain>
    </source>
</reference>
<dbReference type="EMBL" id="KL198045">
    <property type="protein sequence ID" value="KDQ13193.1"/>
    <property type="molecule type" value="Genomic_DNA"/>
</dbReference>
<dbReference type="AlphaFoldDB" id="A0A067MBQ5"/>
<accession>A0A067MBQ5</accession>
<dbReference type="Proteomes" id="UP000027195">
    <property type="component" value="Unassembled WGS sequence"/>
</dbReference>
<dbReference type="HOGENOM" id="CLU_029381_1_0_1"/>
<dbReference type="InterPro" id="IPR015421">
    <property type="entry name" value="PyrdxlP-dep_Trfase_major"/>
</dbReference>
<evidence type="ECO:0000256" key="5">
    <source>
        <dbReference type="PIRSR" id="PIRSR017617-1"/>
    </source>
</evidence>
<dbReference type="STRING" id="930990.A0A067MBQ5"/>
<organism evidence="7 8">
    <name type="scientific">Botryobasidium botryosum (strain FD-172 SS1)</name>
    <dbReference type="NCBI Taxonomy" id="930990"/>
    <lineage>
        <taxon>Eukaryota</taxon>
        <taxon>Fungi</taxon>
        <taxon>Dikarya</taxon>
        <taxon>Basidiomycota</taxon>
        <taxon>Agaricomycotina</taxon>
        <taxon>Agaricomycetes</taxon>
        <taxon>Cantharellales</taxon>
        <taxon>Botryobasidiaceae</taxon>
        <taxon>Botryobasidium</taxon>
    </lineage>
</organism>
<dbReference type="PANTHER" id="PTHR48097:SF9">
    <property type="entry name" value="L-THREONINE ALDOLASE"/>
    <property type="match status" value="1"/>
</dbReference>
<dbReference type="SUPFAM" id="SSF53383">
    <property type="entry name" value="PLP-dependent transferases"/>
    <property type="match status" value="1"/>
</dbReference>
<keyword evidence="8" id="KW-1185">Reference proteome</keyword>
<dbReference type="FunCoup" id="A0A067MBQ5">
    <property type="interactions" value="349"/>
</dbReference>
<dbReference type="PIRSF" id="PIRSF017617">
    <property type="entry name" value="Thr_aldolase"/>
    <property type="match status" value="1"/>
</dbReference>
<dbReference type="PANTHER" id="PTHR48097">
    <property type="entry name" value="L-THREONINE ALDOLASE-RELATED"/>
    <property type="match status" value="1"/>
</dbReference>
<feature type="modified residue" description="N6-(pyridoxal phosphate)lysine" evidence="5">
    <location>
        <position position="211"/>
    </location>
</feature>
<dbReference type="NCBIfam" id="NF041359">
    <property type="entry name" value="GntG_guanitoxin"/>
    <property type="match status" value="1"/>
</dbReference>
<dbReference type="GO" id="GO:0005829">
    <property type="term" value="C:cytosol"/>
    <property type="evidence" value="ECO:0007669"/>
    <property type="project" value="TreeGrafter"/>
</dbReference>
<sequence>MPSLVFPPSPAAFDFRSDTITTPTPDMVEAMATASFGDDVFREDATTQALEARISAMLSHKAGLFVPSGTMSNQLAMRVHLLQPPHSVLCDFRAHLAQYEAGGVASLSGAMLQRVVPQNGRYLTVEDIQKAAFIDDGGVHSAPTRVISLENTLGGVITPLEEVRRIREFARKHGIKLHLDGARLWNVAVAGAGTLEEYGSLCDSVSVCFSKGLGAPIGSCLVGSEEFTKRARWVRQSIGGGMRQTGLIAAAALTALDQVYPKLSATHDIAKDLAQHFAGLGVKTTLPVDTSMVFLDIQGAGLQMSWLKEAATKRGVRFGSAGRIVVHHQIDPRAVQALKDTFSEVVDLKAKGFYKGGDGGDVGGYGGMARL</sequence>
<dbReference type="InterPro" id="IPR015422">
    <property type="entry name" value="PyrdxlP-dep_Trfase_small"/>
</dbReference>
<dbReference type="GO" id="GO:0006567">
    <property type="term" value="P:L-threonine catabolic process"/>
    <property type="evidence" value="ECO:0007669"/>
    <property type="project" value="TreeGrafter"/>
</dbReference>
<dbReference type="InterPro" id="IPR001597">
    <property type="entry name" value="ArAA_b-elim_lyase/Thr_aldolase"/>
</dbReference>
<evidence type="ECO:0000256" key="3">
    <source>
        <dbReference type="ARBA" id="ARBA00022898"/>
    </source>
</evidence>
<dbReference type="InterPro" id="IPR023603">
    <property type="entry name" value="Low_specificity_L-TA-like"/>
</dbReference>
<keyword evidence="4" id="KW-0456">Lyase</keyword>
<name>A0A067MBQ5_BOTB1</name>
<evidence type="ECO:0000256" key="2">
    <source>
        <dbReference type="ARBA" id="ARBA00006966"/>
    </source>
</evidence>
<protein>
    <recommendedName>
        <fullName evidence="6">Aromatic amino acid beta-eliminating lyase/threonine aldolase domain-containing protein</fullName>
    </recommendedName>
</protein>
<dbReference type="Pfam" id="PF01212">
    <property type="entry name" value="Beta_elim_lyase"/>
    <property type="match status" value="1"/>
</dbReference>
<comment type="cofactor">
    <cofactor evidence="1">
        <name>pyridoxal 5'-phosphate</name>
        <dbReference type="ChEBI" id="CHEBI:597326"/>
    </cofactor>
</comment>
<keyword evidence="3" id="KW-0663">Pyridoxal phosphate</keyword>
<evidence type="ECO:0000256" key="4">
    <source>
        <dbReference type="ARBA" id="ARBA00023239"/>
    </source>
</evidence>
<dbReference type="FunFam" id="3.40.640.10:FF:000030">
    <property type="entry name" value="Low-specificity L-threonine aldolase"/>
    <property type="match status" value="1"/>
</dbReference>
<dbReference type="OrthoDB" id="10261951at2759"/>
<proteinExistence type="inferred from homology"/>
<evidence type="ECO:0000313" key="8">
    <source>
        <dbReference type="Proteomes" id="UP000027195"/>
    </source>
</evidence>
<dbReference type="Gene3D" id="3.90.1150.10">
    <property type="entry name" value="Aspartate Aminotransferase, domain 1"/>
    <property type="match status" value="1"/>
</dbReference>
<evidence type="ECO:0000313" key="7">
    <source>
        <dbReference type="EMBL" id="KDQ13193.1"/>
    </source>
</evidence>
<evidence type="ECO:0000259" key="6">
    <source>
        <dbReference type="Pfam" id="PF01212"/>
    </source>
</evidence>
<feature type="domain" description="Aromatic amino acid beta-eliminating lyase/threonine aldolase" evidence="6">
    <location>
        <begin position="14"/>
        <end position="298"/>
    </location>
</feature>
<dbReference type="InParanoid" id="A0A067MBQ5"/>
<gene>
    <name evidence="7" type="ORF">BOTBODRAFT_45381</name>
</gene>
<dbReference type="GO" id="GO:0008732">
    <property type="term" value="F:L-allo-threonine aldolase activity"/>
    <property type="evidence" value="ECO:0007669"/>
    <property type="project" value="TreeGrafter"/>
</dbReference>